<organism evidence="1 2">
    <name type="scientific">Alkalibacterium kapii</name>
    <dbReference type="NCBI Taxonomy" id="426704"/>
    <lineage>
        <taxon>Bacteria</taxon>
        <taxon>Bacillati</taxon>
        <taxon>Bacillota</taxon>
        <taxon>Bacilli</taxon>
        <taxon>Lactobacillales</taxon>
        <taxon>Carnobacteriaceae</taxon>
        <taxon>Alkalibacterium</taxon>
    </lineage>
</organism>
<dbReference type="AlphaFoldDB" id="A0A511AUY5"/>
<accession>A0A511AUY5</accession>
<evidence type="ECO:0000313" key="1">
    <source>
        <dbReference type="EMBL" id="GEK92008.1"/>
    </source>
</evidence>
<dbReference type="EMBL" id="BJUY01000025">
    <property type="protein sequence ID" value="GEK92008.1"/>
    <property type="molecule type" value="Genomic_DNA"/>
</dbReference>
<proteinExistence type="predicted"/>
<name>A0A511AUY5_9LACT</name>
<comment type="caution">
    <text evidence="1">The sequence shown here is derived from an EMBL/GenBank/DDBJ whole genome shotgun (WGS) entry which is preliminary data.</text>
</comment>
<reference evidence="1 2" key="1">
    <citation type="submission" date="2019-07" db="EMBL/GenBank/DDBJ databases">
        <title>Whole genome shotgun sequence of Alkalibacterium kapii NBRC 103247.</title>
        <authorList>
            <person name="Hosoyama A."/>
            <person name="Uohara A."/>
            <person name="Ohji S."/>
            <person name="Ichikawa N."/>
        </authorList>
    </citation>
    <scope>NUCLEOTIDE SEQUENCE [LARGE SCALE GENOMIC DNA]</scope>
    <source>
        <strain evidence="1 2">NBRC 103247</strain>
    </source>
</reference>
<dbReference type="Proteomes" id="UP000321662">
    <property type="component" value="Unassembled WGS sequence"/>
</dbReference>
<evidence type="ECO:0000313" key="2">
    <source>
        <dbReference type="Proteomes" id="UP000321662"/>
    </source>
</evidence>
<keyword evidence="2" id="KW-1185">Reference proteome</keyword>
<protein>
    <submittedName>
        <fullName evidence="1">Uncharacterized protein</fullName>
    </submittedName>
</protein>
<gene>
    <name evidence="1" type="ORF">AKA01nite_16300</name>
</gene>
<sequence length="63" mass="7313">MLSNFRYLLLGIGRIVFANDLCLISGKLVIRYSGMRRWKNFNLIGQKKQVNPGGFDNDHKEQK</sequence>